<dbReference type="InterPro" id="IPR019734">
    <property type="entry name" value="TPR_rpt"/>
</dbReference>
<gene>
    <name evidence="7" type="ORF">CYCCA115_LOCUS10568</name>
</gene>
<keyword evidence="3" id="KW-0862">Zinc</keyword>
<dbReference type="PROSITE" id="PS50865">
    <property type="entry name" value="ZF_MYND_2"/>
    <property type="match status" value="1"/>
</dbReference>
<evidence type="ECO:0000256" key="5">
    <source>
        <dbReference type="PROSITE-ProRule" id="PRU00339"/>
    </source>
</evidence>
<dbReference type="Gene3D" id="6.10.140.2220">
    <property type="match status" value="1"/>
</dbReference>
<evidence type="ECO:0000313" key="8">
    <source>
        <dbReference type="Proteomes" id="UP001295423"/>
    </source>
</evidence>
<keyword evidence="8" id="KW-1185">Reference proteome</keyword>
<evidence type="ECO:0000256" key="4">
    <source>
        <dbReference type="PROSITE-ProRule" id="PRU00134"/>
    </source>
</evidence>
<organism evidence="7 8">
    <name type="scientific">Cylindrotheca closterium</name>
    <dbReference type="NCBI Taxonomy" id="2856"/>
    <lineage>
        <taxon>Eukaryota</taxon>
        <taxon>Sar</taxon>
        <taxon>Stramenopiles</taxon>
        <taxon>Ochrophyta</taxon>
        <taxon>Bacillariophyta</taxon>
        <taxon>Bacillariophyceae</taxon>
        <taxon>Bacillariophycidae</taxon>
        <taxon>Bacillariales</taxon>
        <taxon>Bacillariaceae</taxon>
        <taxon>Cylindrotheca</taxon>
    </lineage>
</organism>
<keyword evidence="2 4" id="KW-0863">Zinc-finger</keyword>
<reference evidence="7" key="1">
    <citation type="submission" date="2023-08" db="EMBL/GenBank/DDBJ databases">
        <authorList>
            <person name="Audoor S."/>
            <person name="Bilcke G."/>
        </authorList>
    </citation>
    <scope>NUCLEOTIDE SEQUENCE</scope>
</reference>
<evidence type="ECO:0000256" key="1">
    <source>
        <dbReference type="ARBA" id="ARBA00022723"/>
    </source>
</evidence>
<dbReference type="Pfam" id="PF01753">
    <property type="entry name" value="zf-MYND"/>
    <property type="match status" value="1"/>
</dbReference>
<evidence type="ECO:0000259" key="6">
    <source>
        <dbReference type="PROSITE" id="PS50865"/>
    </source>
</evidence>
<comment type="caution">
    <text evidence="7">The sequence shown here is derived from an EMBL/GenBank/DDBJ whole genome shotgun (WGS) entry which is preliminary data.</text>
</comment>
<accession>A0AAD2CUY4</accession>
<name>A0AAD2CUY4_9STRA</name>
<evidence type="ECO:0000313" key="7">
    <source>
        <dbReference type="EMBL" id="CAJ1946425.1"/>
    </source>
</evidence>
<evidence type="ECO:0000256" key="2">
    <source>
        <dbReference type="ARBA" id="ARBA00022771"/>
    </source>
</evidence>
<dbReference type="PROSITE" id="PS50005">
    <property type="entry name" value="TPR"/>
    <property type="match status" value="1"/>
</dbReference>
<dbReference type="AlphaFoldDB" id="A0AAD2CUY4"/>
<dbReference type="InterPro" id="IPR002893">
    <property type="entry name" value="Znf_MYND"/>
</dbReference>
<dbReference type="InterPro" id="IPR011990">
    <property type="entry name" value="TPR-like_helical_dom_sf"/>
</dbReference>
<dbReference type="SUPFAM" id="SSF48452">
    <property type="entry name" value="TPR-like"/>
    <property type="match status" value="1"/>
</dbReference>
<keyword evidence="5" id="KW-0802">TPR repeat</keyword>
<feature type="domain" description="MYND-type" evidence="6">
    <location>
        <begin position="226"/>
        <end position="270"/>
    </location>
</feature>
<protein>
    <recommendedName>
        <fullName evidence="6">MYND-type domain-containing protein</fullName>
    </recommendedName>
</protein>
<proteinExistence type="predicted"/>
<dbReference type="GO" id="GO:0008270">
    <property type="term" value="F:zinc ion binding"/>
    <property type="evidence" value="ECO:0007669"/>
    <property type="project" value="UniProtKB-KW"/>
</dbReference>
<dbReference type="Proteomes" id="UP001295423">
    <property type="component" value="Unassembled WGS sequence"/>
</dbReference>
<dbReference type="SUPFAM" id="SSF144232">
    <property type="entry name" value="HIT/MYND zinc finger-like"/>
    <property type="match status" value="1"/>
</dbReference>
<dbReference type="PROSITE" id="PS01360">
    <property type="entry name" value="ZF_MYND_1"/>
    <property type="match status" value="1"/>
</dbReference>
<evidence type="ECO:0000256" key="3">
    <source>
        <dbReference type="ARBA" id="ARBA00022833"/>
    </source>
</evidence>
<feature type="repeat" description="TPR" evidence="5">
    <location>
        <begin position="89"/>
        <end position="122"/>
    </location>
</feature>
<keyword evidence="1" id="KW-0479">Metal-binding</keyword>
<sequence>MGTPDAAIYGSCADETVDSFSRGNYRLAATKYLQSFQASPDRWEVNRWQIFHGFTSILTEEYFTASLENDINPLKDIVEDNKELKLFRIEAAFATGLLLWMRGNREEAADYYRHAIQLAEKIPKQEKKHKLVATVESPTGNHRLGFQSMGELIPGIVKVCTGNLQRMQAGISSNLPPPEHGLRSDGTPFPSTQRFTGVPVGHVSDDGSILSQAEVDKLIQVGGERCDCCGKSREELGRLFLDRCSGCSKAYYCNRDCQMKQWKAGHKKWCRKPGVFKPGDYVRLHGLQSQPQFNGTVVQVVHEDPNAKGLFAVKIQGGTKSVSISSEKMEQLRPLK</sequence>
<dbReference type="EMBL" id="CAKOGP040001668">
    <property type="protein sequence ID" value="CAJ1946425.1"/>
    <property type="molecule type" value="Genomic_DNA"/>
</dbReference>